<feature type="region of interest" description="Disordered" evidence="3">
    <location>
        <begin position="568"/>
        <end position="626"/>
    </location>
</feature>
<accession>A0A9N8DBW8</accession>
<dbReference type="Pfam" id="PF03382">
    <property type="entry name" value="DUF285"/>
    <property type="match status" value="1"/>
</dbReference>
<feature type="compositionally biased region" description="Low complexity" evidence="3">
    <location>
        <begin position="609"/>
        <end position="626"/>
    </location>
</feature>
<dbReference type="EMBL" id="CAICTM010000073">
    <property type="protein sequence ID" value="CAB9500017.1"/>
    <property type="molecule type" value="Genomic_DNA"/>
</dbReference>
<organism evidence="4 5">
    <name type="scientific">Seminavis robusta</name>
    <dbReference type="NCBI Taxonomy" id="568900"/>
    <lineage>
        <taxon>Eukaryota</taxon>
        <taxon>Sar</taxon>
        <taxon>Stramenopiles</taxon>
        <taxon>Ochrophyta</taxon>
        <taxon>Bacillariophyta</taxon>
        <taxon>Bacillariophyceae</taxon>
        <taxon>Bacillariophycidae</taxon>
        <taxon>Naviculales</taxon>
        <taxon>Naviculaceae</taxon>
        <taxon>Seminavis</taxon>
    </lineage>
</organism>
<feature type="region of interest" description="Disordered" evidence="3">
    <location>
        <begin position="1136"/>
        <end position="1156"/>
    </location>
</feature>
<keyword evidence="4" id="KW-0418">Kinase</keyword>
<feature type="compositionally biased region" description="Basic and acidic residues" evidence="3">
    <location>
        <begin position="1"/>
        <end position="13"/>
    </location>
</feature>
<keyword evidence="5" id="KW-1185">Reference proteome</keyword>
<evidence type="ECO:0000313" key="5">
    <source>
        <dbReference type="Proteomes" id="UP001153069"/>
    </source>
</evidence>
<feature type="compositionally biased region" description="Polar residues" evidence="3">
    <location>
        <begin position="164"/>
        <end position="186"/>
    </location>
</feature>
<dbReference type="Proteomes" id="UP001153069">
    <property type="component" value="Unassembled WGS sequence"/>
</dbReference>
<feature type="compositionally biased region" description="Polar residues" evidence="3">
    <location>
        <begin position="450"/>
        <end position="465"/>
    </location>
</feature>
<dbReference type="FunFam" id="3.80.10.10:FF:000041">
    <property type="entry name" value="LRR receptor-like serine/threonine-protein kinase ERECTA"/>
    <property type="match status" value="1"/>
</dbReference>
<proteinExistence type="predicted"/>
<feature type="region of interest" description="Disordered" evidence="3">
    <location>
        <begin position="443"/>
        <end position="499"/>
    </location>
</feature>
<dbReference type="InterPro" id="IPR032675">
    <property type="entry name" value="LRR_dom_sf"/>
</dbReference>
<dbReference type="PANTHER" id="PTHR48064:SF6">
    <property type="entry name" value="RECEPTOR-LIKE PROTEIN KINASE 2"/>
    <property type="match status" value="1"/>
</dbReference>
<feature type="compositionally biased region" description="Basic residues" evidence="3">
    <location>
        <begin position="398"/>
        <end position="408"/>
    </location>
</feature>
<feature type="compositionally biased region" description="Polar residues" evidence="3">
    <location>
        <begin position="1136"/>
        <end position="1155"/>
    </location>
</feature>
<feature type="compositionally biased region" description="Basic and acidic residues" evidence="3">
    <location>
        <begin position="409"/>
        <end position="419"/>
    </location>
</feature>
<gene>
    <name evidence="4" type="ORF">SEMRO_74_G040600.1</name>
</gene>
<dbReference type="InterPro" id="IPR001611">
    <property type="entry name" value="Leu-rich_rpt"/>
</dbReference>
<feature type="compositionally biased region" description="Basic and acidic residues" evidence="3">
    <location>
        <begin position="41"/>
        <end position="73"/>
    </location>
</feature>
<feature type="compositionally biased region" description="Polar residues" evidence="3">
    <location>
        <begin position="297"/>
        <end position="311"/>
    </location>
</feature>
<dbReference type="InterPro" id="IPR005046">
    <property type="entry name" value="DUF285"/>
</dbReference>
<reference evidence="4" key="1">
    <citation type="submission" date="2020-06" db="EMBL/GenBank/DDBJ databases">
        <authorList>
            <consortium name="Plant Systems Biology data submission"/>
        </authorList>
    </citation>
    <scope>NUCLEOTIDE SEQUENCE</scope>
    <source>
        <strain evidence="4">D6</strain>
    </source>
</reference>
<keyword evidence="2" id="KW-0677">Repeat</keyword>
<comment type="caution">
    <text evidence="4">The sequence shown here is derived from an EMBL/GenBank/DDBJ whole genome shotgun (WGS) entry which is preliminary data.</text>
</comment>
<dbReference type="PANTHER" id="PTHR48064">
    <property type="entry name" value="OS01G0750400 PROTEIN"/>
    <property type="match status" value="1"/>
</dbReference>
<feature type="compositionally biased region" description="Polar residues" evidence="3">
    <location>
        <begin position="15"/>
        <end position="27"/>
    </location>
</feature>
<feature type="compositionally biased region" description="Basic and acidic residues" evidence="3">
    <location>
        <begin position="466"/>
        <end position="476"/>
    </location>
</feature>
<feature type="compositionally biased region" description="Basic residues" evidence="3">
    <location>
        <begin position="236"/>
        <end position="246"/>
    </location>
</feature>
<evidence type="ECO:0000313" key="4">
    <source>
        <dbReference type="EMBL" id="CAB9500017.1"/>
    </source>
</evidence>
<keyword evidence="4" id="KW-0675">Receptor</keyword>
<feature type="compositionally biased region" description="Low complexity" evidence="3">
    <location>
        <begin position="273"/>
        <end position="283"/>
    </location>
</feature>
<protein>
    <submittedName>
        <fullName evidence="4">LRR receptor-like serine threonine-protein kinase</fullName>
    </submittedName>
</protein>
<feature type="region of interest" description="Disordered" evidence="3">
    <location>
        <begin position="1"/>
        <end position="427"/>
    </location>
</feature>
<feature type="compositionally biased region" description="Low complexity" evidence="3">
    <location>
        <begin position="216"/>
        <end position="228"/>
    </location>
</feature>
<dbReference type="Gene3D" id="3.80.10.10">
    <property type="entry name" value="Ribonuclease Inhibitor"/>
    <property type="match status" value="4"/>
</dbReference>
<feature type="compositionally biased region" description="Low complexity" evidence="3">
    <location>
        <begin position="365"/>
        <end position="387"/>
    </location>
</feature>
<evidence type="ECO:0000256" key="1">
    <source>
        <dbReference type="ARBA" id="ARBA00022614"/>
    </source>
</evidence>
<dbReference type="SUPFAM" id="SSF52058">
    <property type="entry name" value="L domain-like"/>
    <property type="match status" value="1"/>
</dbReference>
<evidence type="ECO:0000256" key="2">
    <source>
        <dbReference type="ARBA" id="ARBA00022737"/>
    </source>
</evidence>
<name>A0A9N8DBW8_9STRA</name>
<keyword evidence="4" id="KW-0808">Transferase</keyword>
<dbReference type="OrthoDB" id="2015831at2759"/>
<sequence length="1293" mass="140797">MSDSGGDKHHDNDAIGSSSRQQSSPMPTRSGPAVTVGAESCRSDAHVSTDTARLQKEREKMKPCTIRTNRETEQSMPTDPAPLAEPRSFAAAGQRKQGMTRGRSQSPKRSTRENSRMKLSQRGNLGERPSLIRTASEPRALAANGTVSQVEEPDIATATKCLNRGQTSATTLGNNCDKATTSTDNLETTRENARAKSPKRNQSNFPLNGFRKAKSIDTISSSPSPRTRGPTLMRSHSPKSQRRGLRRDRSVHSPVIVASSSWKQTDDKRARMSPRPNRSPTSRRGLRHSRSLDGSPFSRSRSPLNHRSATIGTKLPGAVASQDKQQQKKTKRGVSTGEIQEDVVPNSEPSTGLINSREVLPGATSVGDVSPQPQQSSSKQASRSPVSAKSQQRGLSKGSKKQSARNHGRSTDGEEKAADTFEDEAEVCPEIGEEIEDYLEVRDESEASLEDQSTGLDSNTSGHDSSISDHDREREPLLTAQVEPQQRDSKSSELQPLTPEGVLVEATLVEEPPHDEESQHAAVVVQAHAASLADLLQNKRMQCFILGLVLLTSIMFISMYLILSSQLQSNNPVPTPPSPPTSDDSTPIATQPPSPAMHTGNIFDNTNNTPKPSAPTASPTSAAATEGPTLPDTLLLTFSDDSLPQAKAFNWLNNHPDKDFLPKWQYYELFALATFYYSFGNGEEWPDAYKQSASNFLNYSVPACDWGDLQCHANESIKVLKYAGPTEVNRQGSERLTGTVPTEISFLSNLETLDLRFPGVEIEGMLPTTLATLPNLWELRIEDFTGDLPSTVLGSMQQLRTLDLKSDPPFTITTELLQLPYLIHLQLTSLKGTIPTELGLMTSLTSCELIWGLEGFLPTELGQLSLLEKLALYGNRLTGSLPSEFGELTAVTHFDVSDSKLTGSIPEAFWRVTNMVVLDLSGNMLTSSIPADAWKLTNIKDLRLNHNYLNGTISSEISNLAEMHTLALNSNQLSGFIPSELGLVPIVHDLSLQFNQLSGVLPTELGLLGHIFRGPDAGIETLDISYNSISGPIPSELGVLKFAQKLDLSQNQITGTIPTELGLLYALGGSLYSFDGLGLYLGGNQITGSVPSSLCALTVSFGVYLEIDCDMGCPDDCTCNCFVQLIAVTPGPSNEQTLVGDQLEGSTSDGSNQTIPDKDTLLEAIDEWISNRTSPYGPIGDWDVSRINNFDFLFAGREDFNDNINGWVTSQTTSLVSTFEGAQSFDQPLDSWDVSTVEDFRRAFRAAFAFNHPLAAWDVSSATSMQEMFQLAKGFNQDISMWNVSTVQSFNSM</sequence>
<dbReference type="InterPro" id="IPR053038">
    <property type="entry name" value="RLP_Defense"/>
</dbReference>
<dbReference type="GO" id="GO:0016301">
    <property type="term" value="F:kinase activity"/>
    <property type="evidence" value="ECO:0007669"/>
    <property type="project" value="UniProtKB-KW"/>
</dbReference>
<dbReference type="Pfam" id="PF00560">
    <property type="entry name" value="LRR_1"/>
    <property type="match status" value="3"/>
</dbReference>
<evidence type="ECO:0000256" key="3">
    <source>
        <dbReference type="SAM" id="MobiDB-lite"/>
    </source>
</evidence>
<keyword evidence="1" id="KW-0433">Leucine-rich repeat</keyword>